<reference evidence="3" key="1">
    <citation type="submission" date="2016-05" db="EMBL/GenBank/DDBJ databases">
        <authorList>
            <person name="Naeem Raeece"/>
        </authorList>
    </citation>
    <scope>NUCLEOTIDE SEQUENCE [LARGE SCALE GENOMIC DNA]</scope>
</reference>
<keyword evidence="1" id="KW-1133">Transmembrane helix</keyword>
<name>A0A1A8WE13_PLAOA</name>
<gene>
    <name evidence="2" type="ORF">POVCU2_0059120</name>
</gene>
<evidence type="ECO:0000313" key="3">
    <source>
        <dbReference type="Proteomes" id="UP000078560"/>
    </source>
</evidence>
<evidence type="ECO:0000256" key="1">
    <source>
        <dbReference type="SAM" id="Phobius"/>
    </source>
</evidence>
<keyword evidence="1" id="KW-0812">Transmembrane</keyword>
<feature type="transmembrane region" description="Helical" evidence="1">
    <location>
        <begin position="269"/>
        <end position="287"/>
    </location>
</feature>
<evidence type="ECO:0000313" key="2">
    <source>
        <dbReference type="EMBL" id="SBS90010.1"/>
    </source>
</evidence>
<keyword evidence="1" id="KW-0472">Membrane</keyword>
<dbReference type="AlphaFoldDB" id="A0A1A8WE13"/>
<protein>
    <submittedName>
        <fullName evidence="2">Unspecified product</fullName>
    </submittedName>
</protein>
<accession>A0A1A8WE13</accession>
<dbReference type="EMBL" id="FLQU01000865">
    <property type="protein sequence ID" value="SBS90010.1"/>
    <property type="molecule type" value="Genomic_DNA"/>
</dbReference>
<sequence length="336" mass="39162">MVPSGRLKRDFDETVLGSNLFIQTLYEDKNFDKHIKEVETKISDNDSTGIISTINEQLKKIYKEITDNYSIDEDSKCCRNINYYFDLLYSIIKSSDKPSKGKLNNVIAQIEKKWENVPEISDIDICKGKTDLDSIRRRCILKHLQDLKNDKNFIISFTPNYTKYLGEKWEKITKYINPNDNLYIKIENNFMGIIEKYSNFLESSDFICDTELDSISIDDITISTNWDSLMNTISLEKFKTKDPEKGCYNKNYIEILKIKASNIQRINNILSSGIIILGLSLILVLIFRFSPLRSLLRGCTKMKIEVDENMNEEIESELYDVSENERTSISYHSVYH</sequence>
<proteinExistence type="predicted"/>
<organism evidence="2 3">
    <name type="scientific">Plasmodium ovale curtisi</name>
    <dbReference type="NCBI Taxonomy" id="864141"/>
    <lineage>
        <taxon>Eukaryota</taxon>
        <taxon>Sar</taxon>
        <taxon>Alveolata</taxon>
        <taxon>Apicomplexa</taxon>
        <taxon>Aconoidasida</taxon>
        <taxon>Haemosporida</taxon>
        <taxon>Plasmodiidae</taxon>
        <taxon>Plasmodium</taxon>
        <taxon>Plasmodium (Plasmodium)</taxon>
    </lineage>
</organism>
<dbReference type="Proteomes" id="UP000078560">
    <property type="component" value="Unassembled WGS sequence"/>
</dbReference>